<dbReference type="EMBL" id="FOEI01000002">
    <property type="protein sequence ID" value="SEP81030.1"/>
    <property type="molecule type" value="Genomic_DNA"/>
</dbReference>
<keyword evidence="1" id="KW-0472">Membrane</keyword>
<dbReference type="RefSeq" id="WP_245745608.1">
    <property type="nucleotide sequence ID" value="NZ_FOEI01000002.1"/>
</dbReference>
<gene>
    <name evidence="2" type="ORF">SAMN05444005_102373</name>
</gene>
<keyword evidence="1" id="KW-1133">Transmembrane helix</keyword>
<name>A0A1H9AW98_9FLAO</name>
<dbReference type="STRING" id="1299341.SAMN05444005_102373"/>
<dbReference type="Proteomes" id="UP000198648">
    <property type="component" value="Unassembled WGS sequence"/>
</dbReference>
<evidence type="ECO:0000313" key="3">
    <source>
        <dbReference type="Proteomes" id="UP000198648"/>
    </source>
</evidence>
<dbReference type="InterPro" id="IPR051675">
    <property type="entry name" value="Endo/Exo/Phosphatase_dom_1"/>
</dbReference>
<feature type="transmembrane region" description="Helical" evidence="1">
    <location>
        <begin position="12"/>
        <end position="33"/>
    </location>
</feature>
<organism evidence="2 3">
    <name type="scientific">Flavobacterium urocaniciphilum</name>
    <dbReference type="NCBI Taxonomy" id="1299341"/>
    <lineage>
        <taxon>Bacteria</taxon>
        <taxon>Pseudomonadati</taxon>
        <taxon>Bacteroidota</taxon>
        <taxon>Flavobacteriia</taxon>
        <taxon>Flavobacteriales</taxon>
        <taxon>Flavobacteriaceae</taxon>
        <taxon>Flavobacterium</taxon>
    </lineage>
</organism>
<dbReference type="SUPFAM" id="SSF47781">
    <property type="entry name" value="RuvA domain 2-like"/>
    <property type="match status" value="2"/>
</dbReference>
<dbReference type="InterPro" id="IPR010994">
    <property type="entry name" value="RuvA_2-like"/>
</dbReference>
<accession>A0A1H9AW98</accession>
<dbReference type="PANTHER" id="PTHR21180">
    <property type="entry name" value="ENDONUCLEASE/EXONUCLEASE/PHOSPHATASE FAMILY DOMAIN-CONTAINING PROTEIN 1"/>
    <property type="match status" value="1"/>
</dbReference>
<proteinExistence type="predicted"/>
<dbReference type="PANTHER" id="PTHR21180:SF32">
    <property type="entry name" value="ENDONUCLEASE_EXONUCLEASE_PHOSPHATASE FAMILY DOMAIN-CONTAINING PROTEIN 1"/>
    <property type="match status" value="1"/>
</dbReference>
<evidence type="ECO:0000313" key="2">
    <source>
        <dbReference type="EMBL" id="SEP81030.1"/>
    </source>
</evidence>
<evidence type="ECO:0000256" key="1">
    <source>
        <dbReference type="SAM" id="Phobius"/>
    </source>
</evidence>
<dbReference type="Pfam" id="PF12836">
    <property type="entry name" value="HHH_3"/>
    <property type="match status" value="2"/>
</dbReference>
<dbReference type="AlphaFoldDB" id="A0A1H9AW98"/>
<keyword evidence="3" id="KW-1185">Reference proteome</keyword>
<dbReference type="Gene3D" id="1.10.150.280">
    <property type="entry name" value="AF1531-like domain"/>
    <property type="match status" value="2"/>
</dbReference>
<protein>
    <submittedName>
        <fullName evidence="2">Helix-hairpin-helix motif-containing protein</fullName>
    </submittedName>
</protein>
<reference evidence="2 3" key="1">
    <citation type="submission" date="2016-10" db="EMBL/GenBank/DDBJ databases">
        <authorList>
            <person name="de Groot N.N."/>
        </authorList>
    </citation>
    <scope>NUCLEOTIDE SEQUENCE [LARGE SCALE GENOMIC DNA]</scope>
    <source>
        <strain evidence="2 3">DSM 27078</strain>
    </source>
</reference>
<sequence length="296" mass="34779">MKQFVLLKFSKTHYLGIAILLFLIGALQFLIYWNTTSATDNVELSKEEKEWLSVQNEVDSLKVSTEENKTKMYPFNPNFISDYKGYKMGMTNEQIDKLHQFRNQNKYVNSKAEFQQLTGVSNAWMKQYAPYFKFPDWVTKKSTYKIQSNFENKYPKYEKKEVKIVVQDINTANQIELEKVYMIGEKMALKILAEKEKLGAFASMEQLGFIWGISPDAIEDLNKRFQVKSNVGMKKIKINELSIKELQQFPYFNYSIAKNIVTYRSMNGEIKQIEDLINIKQFPVEKLKIIAVYLEF</sequence>
<keyword evidence="1" id="KW-0812">Transmembrane</keyword>